<evidence type="ECO:0000259" key="1">
    <source>
        <dbReference type="PROSITE" id="PS50878"/>
    </source>
</evidence>
<feature type="domain" description="Reverse transcriptase" evidence="1">
    <location>
        <begin position="415"/>
        <end position="623"/>
    </location>
</feature>
<dbReference type="PANTHER" id="PTHR47510:SF3">
    <property type="entry name" value="ENDO_EXONUCLEASE_PHOSPHATASE DOMAIN-CONTAINING PROTEIN"/>
    <property type="match status" value="1"/>
</dbReference>
<accession>A0ABD0MKV6</accession>
<gene>
    <name evidence="2" type="ORF">M9458_053928</name>
</gene>
<comment type="caution">
    <text evidence="2">The sequence shown here is derived from an EMBL/GenBank/DDBJ whole genome shotgun (WGS) entry which is preliminary data.</text>
</comment>
<dbReference type="InterPro" id="IPR036691">
    <property type="entry name" value="Endo/exonu/phosph_ase_sf"/>
</dbReference>
<dbReference type="SUPFAM" id="SSF56672">
    <property type="entry name" value="DNA/RNA polymerases"/>
    <property type="match status" value="1"/>
</dbReference>
<dbReference type="AlphaFoldDB" id="A0ABD0MKV6"/>
<reference evidence="2 3" key="1">
    <citation type="submission" date="2024-05" db="EMBL/GenBank/DDBJ databases">
        <title>Genome sequencing and assembly of Indian major carp, Cirrhinus mrigala (Hamilton, 1822).</title>
        <authorList>
            <person name="Mohindra V."/>
            <person name="Chowdhury L.M."/>
            <person name="Lal K."/>
            <person name="Jena J.K."/>
        </authorList>
    </citation>
    <scope>NUCLEOTIDE SEQUENCE [LARGE SCALE GENOMIC DNA]</scope>
    <source>
        <strain evidence="2">CM1030</strain>
        <tissue evidence="2">Blood</tissue>
    </source>
</reference>
<feature type="non-terminal residue" evidence="2">
    <location>
        <position position="1"/>
    </location>
</feature>
<dbReference type="Gene3D" id="3.60.10.10">
    <property type="entry name" value="Endonuclease/exonuclease/phosphatase"/>
    <property type="match status" value="1"/>
</dbReference>
<dbReference type="PROSITE" id="PS50878">
    <property type="entry name" value="RT_POL"/>
    <property type="match status" value="1"/>
</dbReference>
<dbReference type="CDD" id="cd01650">
    <property type="entry name" value="RT_nLTR_like"/>
    <property type="match status" value="1"/>
</dbReference>
<dbReference type="EMBL" id="JAMKFB020000274">
    <property type="protein sequence ID" value="KAL0150770.1"/>
    <property type="molecule type" value="Genomic_DNA"/>
</dbReference>
<keyword evidence="3" id="KW-1185">Reference proteome</keyword>
<sequence>SLVNKMDEIRLRINHSKRLWNCKVMIFTETWLNSDISDNAIALAEHHTFRADRTADDSANLEFLMVKCRPFYLPREFTSTIITAAYIPPDADAKLAMNEPHAAISKQQTVHPEAAFIVAGDFNHSNLKTVLPKFHQNIFCHTRGNKTLDHVYTNMAEAYTVTPPPPLGTVRPPFFVPHPQVFTPHQPCEAISEDHQSVASGGFYTDWSMFATQATCGSHMNIDSYTSSVLDYINTTIDSVTPQEQITIYPNQKPWMNKEVYLLLKARNTAFRSGDAQAYSTSRANLKRGIKKAKHCHKLKLEEHFSNSDPRHMWQGIQAISDYKPSHSTPTATNVLFLNELNDFYARFKRDNKETATKIASSTDHSPITLTSSEVYTALSRINARKAAGPDGIPGRILRACAEQLAGVFTDIFNMSLAQAAVPACFKSTSIVPVPKLSGPTCLNDYRPVALTPIIMKCFERLVLTHLKDSLQSSLDPHQFAYRGNRNTEDAVSIALHSVLTHLDNTNTYAQMLFVDFSSAFNTVLPSKLIIKLRDLGINTSLCNWIMDFLTTRPQHVRSGHIFSTTVTLSTGVPQACVLSPFLYSLFTHDCRPVYGSNTIIKFADDTTVIGLSIHSLHYHCTI</sequence>
<evidence type="ECO:0000313" key="3">
    <source>
        <dbReference type="Proteomes" id="UP001529510"/>
    </source>
</evidence>
<dbReference type="PANTHER" id="PTHR47510">
    <property type="entry name" value="REVERSE TRANSCRIPTASE DOMAIN-CONTAINING PROTEIN"/>
    <property type="match status" value="1"/>
</dbReference>
<name>A0ABD0MKV6_CIRMR</name>
<organism evidence="2 3">
    <name type="scientific">Cirrhinus mrigala</name>
    <name type="common">Mrigala</name>
    <dbReference type="NCBI Taxonomy" id="683832"/>
    <lineage>
        <taxon>Eukaryota</taxon>
        <taxon>Metazoa</taxon>
        <taxon>Chordata</taxon>
        <taxon>Craniata</taxon>
        <taxon>Vertebrata</taxon>
        <taxon>Euteleostomi</taxon>
        <taxon>Actinopterygii</taxon>
        <taxon>Neopterygii</taxon>
        <taxon>Teleostei</taxon>
        <taxon>Ostariophysi</taxon>
        <taxon>Cypriniformes</taxon>
        <taxon>Cyprinidae</taxon>
        <taxon>Labeoninae</taxon>
        <taxon>Labeonini</taxon>
        <taxon>Cirrhinus</taxon>
    </lineage>
</organism>
<dbReference type="Proteomes" id="UP001529510">
    <property type="component" value="Unassembled WGS sequence"/>
</dbReference>
<dbReference type="InterPro" id="IPR000477">
    <property type="entry name" value="RT_dom"/>
</dbReference>
<evidence type="ECO:0000313" key="2">
    <source>
        <dbReference type="EMBL" id="KAL0150770.1"/>
    </source>
</evidence>
<protein>
    <recommendedName>
        <fullName evidence="1">Reverse transcriptase domain-containing protein</fullName>
    </recommendedName>
</protein>
<dbReference type="SUPFAM" id="SSF56219">
    <property type="entry name" value="DNase I-like"/>
    <property type="match status" value="1"/>
</dbReference>
<proteinExistence type="predicted"/>
<dbReference type="Pfam" id="PF00078">
    <property type="entry name" value="RVT_1"/>
    <property type="match status" value="1"/>
</dbReference>
<dbReference type="InterPro" id="IPR043502">
    <property type="entry name" value="DNA/RNA_pol_sf"/>
</dbReference>